<gene>
    <name evidence="1" type="ORF">FSP39_009107</name>
</gene>
<dbReference type="Proteomes" id="UP001186944">
    <property type="component" value="Unassembled WGS sequence"/>
</dbReference>
<dbReference type="AlphaFoldDB" id="A0AA88YQI2"/>
<evidence type="ECO:0000313" key="2">
    <source>
        <dbReference type="Proteomes" id="UP001186944"/>
    </source>
</evidence>
<evidence type="ECO:0000313" key="1">
    <source>
        <dbReference type="EMBL" id="KAK3102141.1"/>
    </source>
</evidence>
<dbReference type="EMBL" id="VSWD01000005">
    <property type="protein sequence ID" value="KAK3102141.1"/>
    <property type="molecule type" value="Genomic_DNA"/>
</dbReference>
<name>A0AA88YQI2_PINIB</name>
<keyword evidence="2" id="KW-1185">Reference proteome</keyword>
<protein>
    <submittedName>
        <fullName evidence="1">Uncharacterized protein</fullName>
    </submittedName>
</protein>
<organism evidence="1 2">
    <name type="scientific">Pinctada imbricata</name>
    <name type="common">Atlantic pearl-oyster</name>
    <name type="synonym">Pinctada martensii</name>
    <dbReference type="NCBI Taxonomy" id="66713"/>
    <lineage>
        <taxon>Eukaryota</taxon>
        <taxon>Metazoa</taxon>
        <taxon>Spiralia</taxon>
        <taxon>Lophotrochozoa</taxon>
        <taxon>Mollusca</taxon>
        <taxon>Bivalvia</taxon>
        <taxon>Autobranchia</taxon>
        <taxon>Pteriomorphia</taxon>
        <taxon>Pterioida</taxon>
        <taxon>Pterioidea</taxon>
        <taxon>Pteriidae</taxon>
        <taxon>Pinctada</taxon>
    </lineage>
</organism>
<sequence>MPRRFHFEDKALKLLQFINPVNKKTAPASTSVTALARRFTPSLSEETVHNETVDYILACDNELPSFESDRNLTQFWISLMNRTLPDGTKLNFGDTCFVFV</sequence>
<comment type="caution">
    <text evidence="1">The sequence shown here is derived from an EMBL/GenBank/DDBJ whole genome shotgun (WGS) entry which is preliminary data.</text>
</comment>
<proteinExistence type="predicted"/>
<reference evidence="1" key="1">
    <citation type="submission" date="2019-08" db="EMBL/GenBank/DDBJ databases">
        <title>The improved chromosome-level genome for the pearl oyster Pinctada fucata martensii using PacBio sequencing and Hi-C.</title>
        <authorList>
            <person name="Zheng Z."/>
        </authorList>
    </citation>
    <scope>NUCLEOTIDE SEQUENCE</scope>
    <source>
        <strain evidence="1">ZZ-2019</strain>
        <tissue evidence="1">Adductor muscle</tissue>
    </source>
</reference>
<accession>A0AA88YQI2</accession>